<keyword evidence="4" id="KW-1185">Reference proteome</keyword>
<dbReference type="STRING" id="755732.Fluta_3098"/>
<dbReference type="OrthoDB" id="9811934at2"/>
<dbReference type="PANTHER" id="PTHR42754">
    <property type="entry name" value="ENDOGLUCANASE"/>
    <property type="match status" value="1"/>
</dbReference>
<dbReference type="EMBL" id="CP002542">
    <property type="protein sequence ID" value="AEA45072.1"/>
    <property type="molecule type" value="Genomic_DNA"/>
</dbReference>
<keyword evidence="1 2" id="KW-0732">Signal</keyword>
<dbReference type="NCBIfam" id="TIGR04183">
    <property type="entry name" value="Por_Secre_tail"/>
    <property type="match status" value="1"/>
</dbReference>
<dbReference type="RefSeq" id="WP_013687839.1">
    <property type="nucleotide sequence ID" value="NC_015321.1"/>
</dbReference>
<name>F2IKE6_FLUTR</name>
<accession>F2IKE6</accession>
<feature type="chain" id="PRO_5003278498" description="Secretion system C-terminal sorting domain-containing protein" evidence="2">
    <location>
        <begin position="24"/>
        <end position="498"/>
    </location>
</feature>
<evidence type="ECO:0000313" key="3">
    <source>
        <dbReference type="EMBL" id="AEA45072.1"/>
    </source>
</evidence>
<dbReference type="eggNOG" id="COG1520">
    <property type="taxonomic scope" value="Bacteria"/>
</dbReference>
<reference evidence="4" key="2">
    <citation type="submission" date="2011-02" db="EMBL/GenBank/DDBJ databases">
        <title>The complete genome of Fluviicola taffensis DSM 16823.</title>
        <authorList>
            <consortium name="US DOE Joint Genome Institute (JGI-PGF)"/>
            <person name="Lucas S."/>
            <person name="Copeland A."/>
            <person name="Lapidus A."/>
            <person name="Bruce D."/>
            <person name="Goodwin L."/>
            <person name="Pitluck S."/>
            <person name="Kyrpides N."/>
            <person name="Mavromatis K."/>
            <person name="Ivanova N."/>
            <person name="Mikhailova N."/>
            <person name="Pagani I."/>
            <person name="Chertkov O."/>
            <person name="Detter J.C."/>
            <person name="Han C."/>
            <person name="Tapia R."/>
            <person name="Land M."/>
            <person name="Hauser L."/>
            <person name="Markowitz V."/>
            <person name="Cheng J.-F."/>
            <person name="Hugenholtz P."/>
            <person name="Woyke T."/>
            <person name="Wu D."/>
            <person name="Tindall B."/>
            <person name="Pomrenke H.G."/>
            <person name="Brambilla E."/>
            <person name="Klenk H.-P."/>
            <person name="Eisen J.A."/>
        </authorList>
    </citation>
    <scope>NUCLEOTIDE SEQUENCE [LARGE SCALE GENOMIC DNA]</scope>
    <source>
        <strain evidence="4">DSM 16823 / RW262 / RW262</strain>
    </source>
</reference>
<organism evidence="3 4">
    <name type="scientific">Fluviicola taffensis (strain DSM 16823 / NCIMB 13979 / RW262)</name>
    <dbReference type="NCBI Taxonomy" id="755732"/>
    <lineage>
        <taxon>Bacteria</taxon>
        <taxon>Pseudomonadati</taxon>
        <taxon>Bacteroidota</taxon>
        <taxon>Flavobacteriia</taxon>
        <taxon>Flavobacteriales</taxon>
        <taxon>Crocinitomicaceae</taxon>
        <taxon>Fluviicola</taxon>
    </lineage>
</organism>
<evidence type="ECO:0000313" key="4">
    <source>
        <dbReference type="Proteomes" id="UP000007463"/>
    </source>
</evidence>
<dbReference type="HOGENOM" id="CLU_547196_0_0_10"/>
<dbReference type="KEGG" id="fte:Fluta_3098"/>
<dbReference type="Proteomes" id="UP000007463">
    <property type="component" value="Chromosome"/>
</dbReference>
<evidence type="ECO:0000256" key="2">
    <source>
        <dbReference type="SAM" id="SignalP"/>
    </source>
</evidence>
<protein>
    <recommendedName>
        <fullName evidence="5">Secretion system C-terminal sorting domain-containing protein</fullName>
    </recommendedName>
</protein>
<evidence type="ECO:0000256" key="1">
    <source>
        <dbReference type="ARBA" id="ARBA00022729"/>
    </source>
</evidence>
<sequence precursor="true">MRFWMMFVLCVAPLISMAQQAFFKEYWRDEFNAQKSIKCYTASEVADGFLIAGVKYDVSYLDSYTFIAKLDNQGDLMSLTLDSTYYIGQYVSSIIKDNSMYIVGIKEDIAPVKQRQKFLAKFTLSGDILWIKPFGDTSKYLFDNSVRKIQSTDSGLIVFGSSTGTNGTTDAEVTFLTDEGDVQYRKLFTTEESLQLADIIHGIANQHDGYVLLLKSPSPSLQNNHYTLIKIDFEGNELWRKTITNMSFPEHNMAGLINETKGITQNKDNGTVVVFSTENNPGGQSSQIILAVFDDYGNLVNSKVSLNDAHQYVVYFVESNADSEVFLAGSKTGSTTESYDLFTAKFDSDLNLLSNKNWWYEGNELSNDGTFLMTSDGGVLLGGSKYRFELNGFNFVLAKTDCMGNVEWDNHACISPSEEEVVVMGNPMINDLLIQFPQLGSDNQLEFELINAIGQVVRKRQYSGGIITENVEDLSHGIYIYTVKTSQGNVFTGKLLKE</sequence>
<reference evidence="3 4" key="1">
    <citation type="journal article" date="2011" name="Stand. Genomic Sci.">
        <title>Complete genome sequence of the gliding freshwater bacterium Fluviicola taffensis type strain (RW262).</title>
        <authorList>
            <person name="Woyke T."/>
            <person name="Chertkov O."/>
            <person name="Lapidus A."/>
            <person name="Nolan M."/>
            <person name="Lucas S."/>
            <person name="Del Rio T.G."/>
            <person name="Tice H."/>
            <person name="Cheng J.F."/>
            <person name="Tapia R."/>
            <person name="Han C."/>
            <person name="Goodwin L."/>
            <person name="Pitluck S."/>
            <person name="Liolios K."/>
            <person name="Pagani I."/>
            <person name="Ivanova N."/>
            <person name="Huntemann M."/>
            <person name="Mavromatis K."/>
            <person name="Mikhailova N."/>
            <person name="Pati A."/>
            <person name="Chen A."/>
            <person name="Palaniappan K."/>
            <person name="Land M."/>
            <person name="Hauser L."/>
            <person name="Brambilla E.M."/>
            <person name="Rohde M."/>
            <person name="Mwirichia R."/>
            <person name="Sikorski J."/>
            <person name="Tindall B.J."/>
            <person name="Goker M."/>
            <person name="Bristow J."/>
            <person name="Eisen J.A."/>
            <person name="Markowitz V."/>
            <person name="Hugenholtz P."/>
            <person name="Klenk H.P."/>
            <person name="Kyrpides N.C."/>
        </authorList>
    </citation>
    <scope>NUCLEOTIDE SEQUENCE [LARGE SCALE GENOMIC DNA]</scope>
    <source>
        <strain evidence="4">DSM 16823 / RW262 / RW262</strain>
    </source>
</reference>
<feature type="signal peptide" evidence="2">
    <location>
        <begin position="1"/>
        <end position="23"/>
    </location>
</feature>
<proteinExistence type="predicted"/>
<dbReference type="AlphaFoldDB" id="F2IKE6"/>
<dbReference type="PANTHER" id="PTHR42754:SF1">
    <property type="entry name" value="LIPOPROTEIN"/>
    <property type="match status" value="1"/>
</dbReference>
<evidence type="ECO:0008006" key="5">
    <source>
        <dbReference type="Google" id="ProtNLM"/>
    </source>
</evidence>
<gene>
    <name evidence="3" type="ordered locus">Fluta_3098</name>
</gene>
<dbReference type="InterPro" id="IPR026444">
    <property type="entry name" value="Secre_tail"/>
</dbReference>